<feature type="transmembrane region" description="Helical" evidence="1">
    <location>
        <begin position="380"/>
        <end position="402"/>
    </location>
</feature>
<proteinExistence type="predicted"/>
<dbReference type="EMBL" id="PDLY01000001">
    <property type="protein sequence ID" value="MBA5726753.1"/>
    <property type="molecule type" value="Genomic_DNA"/>
</dbReference>
<dbReference type="InterPro" id="IPR005625">
    <property type="entry name" value="PepSY-ass_TM"/>
</dbReference>
<comment type="caution">
    <text evidence="2">The sequence shown here is derived from an EMBL/GenBank/DDBJ whole genome shotgun (WGS) entry which is preliminary data.</text>
</comment>
<feature type="transmembrane region" description="Helical" evidence="1">
    <location>
        <begin position="242"/>
        <end position="266"/>
    </location>
</feature>
<dbReference type="Proteomes" id="UP000765338">
    <property type="component" value="Unassembled WGS sequence"/>
</dbReference>
<sequence length="551" mass="60689">MSAALYVNDNHSQLFFTKKPFSPHLFLHPCHFCPPPHLQNYPDTVINENHSHLCRVASIMSPRLRTALRLFHRWIGFPAGLFLFALCFTGSLSCFSPEIQGWMQPRTALHSPLPAMTRTGLLKAGQELKKQLDTGTFAFLKLPSPRDPVFRLWHYDGHIFLGPALAPDTGLPLTDHDVTGGTFFVTLHASLHLPSPWGQLLTAIVGIGLLVTLLTGLWLQLRRFLPDLLLFRPRAASQRRWLDLHLLCGTLSLPVLFIIGLSGVVLQSQKLIHMMNPPHHPSGHASRHQARTTMPLSLSPAIIDGLTENGLRQWGTVADGFFMQTGREIGLYGPDTLHFCLQRQALTPSHPTLPPRATCPTVHGFFVGLHNLRWAGLVTRWLYCLSGLVGCLIIGSGIVLFLQSERNGLAQSERNGLAHAGTVSPCRSGLQHLYRALATATLLGLPLATLALFWSTRLPAPASLSTILWEEALFFGLWGVSLFHGLITRQAARHQLGLMAVMGLGLTGLDLLTRPFHTGRPFLFGSVDGLAACLGLTSLLYLRRHQSGETA</sequence>
<feature type="transmembrane region" description="Helical" evidence="1">
    <location>
        <begin position="522"/>
        <end position="542"/>
    </location>
</feature>
<organism evidence="2 3">
    <name type="scientific">Bombella mellum</name>
    <dbReference type="NCBI Taxonomy" id="2039288"/>
    <lineage>
        <taxon>Bacteria</taxon>
        <taxon>Pseudomonadati</taxon>
        <taxon>Pseudomonadota</taxon>
        <taxon>Alphaproteobacteria</taxon>
        <taxon>Acetobacterales</taxon>
        <taxon>Acetobacteraceae</taxon>
        <taxon>Bombella</taxon>
    </lineage>
</organism>
<dbReference type="Pfam" id="PF03929">
    <property type="entry name" value="PepSY_TM"/>
    <property type="match status" value="1"/>
</dbReference>
<evidence type="ECO:0000256" key="1">
    <source>
        <dbReference type="SAM" id="Phobius"/>
    </source>
</evidence>
<feature type="transmembrane region" description="Helical" evidence="1">
    <location>
        <begin position="70"/>
        <end position="92"/>
    </location>
</feature>
<keyword evidence="1" id="KW-0472">Membrane</keyword>
<feature type="transmembrane region" description="Helical" evidence="1">
    <location>
        <begin position="433"/>
        <end position="455"/>
    </location>
</feature>
<reference evidence="2 3" key="1">
    <citation type="submission" date="2017-10" db="EMBL/GenBank/DDBJ databases">
        <authorList>
            <person name="Jakob F."/>
        </authorList>
    </citation>
    <scope>NUCLEOTIDE SEQUENCE [LARGE SCALE GENOMIC DNA]</scope>
    <source>
        <strain evidence="2 3">TMW 2.1889</strain>
    </source>
</reference>
<feature type="transmembrane region" description="Helical" evidence="1">
    <location>
        <begin position="496"/>
        <end position="516"/>
    </location>
</feature>
<dbReference type="PANTHER" id="PTHR34219">
    <property type="entry name" value="IRON-REGULATED INNER MEMBRANE PROTEIN-RELATED"/>
    <property type="match status" value="1"/>
</dbReference>
<feature type="transmembrane region" description="Helical" evidence="1">
    <location>
        <begin position="467"/>
        <end position="487"/>
    </location>
</feature>
<keyword evidence="1" id="KW-1133">Transmembrane helix</keyword>
<protein>
    <recommendedName>
        <fullName evidence="4">PepSY domain-containing protein</fullName>
    </recommendedName>
</protein>
<evidence type="ECO:0000313" key="3">
    <source>
        <dbReference type="Proteomes" id="UP000765338"/>
    </source>
</evidence>
<evidence type="ECO:0000313" key="2">
    <source>
        <dbReference type="EMBL" id="MBA5726753.1"/>
    </source>
</evidence>
<feature type="transmembrane region" description="Helical" evidence="1">
    <location>
        <begin position="200"/>
        <end position="221"/>
    </location>
</feature>
<keyword evidence="3" id="KW-1185">Reference proteome</keyword>
<accession>A0ABR5ZQZ5</accession>
<gene>
    <name evidence="2" type="ORF">CPA56_01910</name>
</gene>
<name>A0ABR5ZQZ5_9PROT</name>
<dbReference type="PANTHER" id="PTHR34219:SF4">
    <property type="entry name" value="PEPSY DOMAIN-CONTAINING PROTEIN"/>
    <property type="match status" value="1"/>
</dbReference>
<evidence type="ECO:0008006" key="4">
    <source>
        <dbReference type="Google" id="ProtNLM"/>
    </source>
</evidence>
<keyword evidence="1" id="KW-0812">Transmembrane</keyword>